<dbReference type="InterPro" id="IPR011009">
    <property type="entry name" value="Kinase-like_dom_sf"/>
</dbReference>
<feature type="domain" description="Aminoglycoside phosphotransferase" evidence="1">
    <location>
        <begin position="34"/>
        <end position="253"/>
    </location>
</feature>
<organism evidence="2 3">
    <name type="scientific">Arthrobacter liuii</name>
    <dbReference type="NCBI Taxonomy" id="1476996"/>
    <lineage>
        <taxon>Bacteria</taxon>
        <taxon>Bacillati</taxon>
        <taxon>Actinomycetota</taxon>
        <taxon>Actinomycetes</taxon>
        <taxon>Micrococcales</taxon>
        <taxon>Micrococcaceae</taxon>
        <taxon>Arthrobacter</taxon>
    </lineage>
</organism>
<proteinExistence type="predicted"/>
<evidence type="ECO:0000313" key="2">
    <source>
        <dbReference type="EMBL" id="GGI00381.1"/>
    </source>
</evidence>
<keyword evidence="3" id="KW-1185">Reference proteome</keyword>
<dbReference type="InterPro" id="IPR002575">
    <property type="entry name" value="Aminoglycoside_PTrfase"/>
</dbReference>
<dbReference type="EMBL" id="BMFW01000026">
    <property type="protein sequence ID" value="GGI00381.1"/>
    <property type="molecule type" value="Genomic_DNA"/>
</dbReference>
<dbReference type="Proteomes" id="UP000643279">
    <property type="component" value="Unassembled WGS sequence"/>
</dbReference>
<evidence type="ECO:0000313" key="3">
    <source>
        <dbReference type="Proteomes" id="UP000643279"/>
    </source>
</evidence>
<comment type="caution">
    <text evidence="2">The sequence shown here is derived from an EMBL/GenBank/DDBJ whole genome shotgun (WGS) entry which is preliminary data.</text>
</comment>
<dbReference type="SUPFAM" id="SSF56112">
    <property type="entry name" value="Protein kinase-like (PK-like)"/>
    <property type="match status" value="1"/>
</dbReference>
<dbReference type="Gene3D" id="3.90.1200.10">
    <property type="match status" value="1"/>
</dbReference>
<sequence>MAVHDWLRKQLKDETLTFTSTIGGYSGGVTGLLTVSEDEFFVKAVPLDSPPAADYITEARVARALASKVRTPRLLFDGSLDGWVVLVFEAAEGQTPEEPWQRDQLLSVIDMLDEFSPRLTPSPVASLPTVADRMRGRCSTWSQLLTTGSCGLLSVEELNQWELLHLSELARLESSWENLVQGETLLHFDLRHDNLKIDEWGQISVLDWGRACIGPGWVDVVCLLLESDVGSTNLERLFHQSALAKKADPEAVDAFLTILASYWRHAATLTHDVPAELKRRREFSNKSTLGWIQQRWRN</sequence>
<reference evidence="3" key="1">
    <citation type="journal article" date="2019" name="Int. J. Syst. Evol. Microbiol.">
        <title>The Global Catalogue of Microorganisms (GCM) 10K type strain sequencing project: providing services to taxonomists for standard genome sequencing and annotation.</title>
        <authorList>
            <consortium name="The Broad Institute Genomics Platform"/>
            <consortium name="The Broad Institute Genome Sequencing Center for Infectious Disease"/>
            <person name="Wu L."/>
            <person name="Ma J."/>
        </authorList>
    </citation>
    <scope>NUCLEOTIDE SEQUENCE [LARGE SCALE GENOMIC DNA]</scope>
    <source>
        <strain evidence="3">CGMCC 1.12778</strain>
    </source>
</reference>
<dbReference type="Pfam" id="PF01636">
    <property type="entry name" value="APH"/>
    <property type="match status" value="1"/>
</dbReference>
<accession>A0ABQ2B0F9</accession>
<gene>
    <name evidence="2" type="ORF">GCM10007170_37390</name>
</gene>
<protein>
    <recommendedName>
        <fullName evidence="1">Aminoglycoside phosphotransferase domain-containing protein</fullName>
    </recommendedName>
</protein>
<evidence type="ECO:0000259" key="1">
    <source>
        <dbReference type="Pfam" id="PF01636"/>
    </source>
</evidence>
<name>A0ABQ2B0F9_9MICC</name>